<accession>A0A8S1GR29</accession>
<reference evidence="1" key="1">
    <citation type="submission" date="2020-10" db="EMBL/GenBank/DDBJ databases">
        <authorList>
            <person name="Kikuchi T."/>
        </authorList>
    </citation>
    <scope>NUCLEOTIDE SEQUENCE</scope>
    <source>
        <strain evidence="1">NKZ352</strain>
    </source>
</reference>
<dbReference type="EMBL" id="CAJGYM010000002">
    <property type="protein sequence ID" value="CAD6185262.1"/>
    <property type="molecule type" value="Genomic_DNA"/>
</dbReference>
<protein>
    <submittedName>
        <fullName evidence="1">Uncharacterized protein</fullName>
    </submittedName>
</protein>
<sequence>MSKKDLVRPCEKPPAAGFPCVIESPEGASAKLESFLAPPCPLGPIPTLSIALRLIGAISDDDKQLRRQPEEEARFL</sequence>
<keyword evidence="2" id="KW-1185">Reference proteome</keyword>
<organism evidence="1 2">
    <name type="scientific">Caenorhabditis auriculariae</name>
    <dbReference type="NCBI Taxonomy" id="2777116"/>
    <lineage>
        <taxon>Eukaryota</taxon>
        <taxon>Metazoa</taxon>
        <taxon>Ecdysozoa</taxon>
        <taxon>Nematoda</taxon>
        <taxon>Chromadorea</taxon>
        <taxon>Rhabditida</taxon>
        <taxon>Rhabditina</taxon>
        <taxon>Rhabditomorpha</taxon>
        <taxon>Rhabditoidea</taxon>
        <taxon>Rhabditidae</taxon>
        <taxon>Peloderinae</taxon>
        <taxon>Caenorhabditis</taxon>
    </lineage>
</organism>
<evidence type="ECO:0000313" key="2">
    <source>
        <dbReference type="Proteomes" id="UP000835052"/>
    </source>
</evidence>
<comment type="caution">
    <text evidence="1">The sequence shown here is derived from an EMBL/GenBank/DDBJ whole genome shotgun (WGS) entry which is preliminary data.</text>
</comment>
<proteinExistence type="predicted"/>
<dbReference type="AlphaFoldDB" id="A0A8S1GR29"/>
<name>A0A8S1GR29_9PELO</name>
<gene>
    <name evidence="1" type="ORF">CAUJ_LOCUS1181</name>
</gene>
<evidence type="ECO:0000313" key="1">
    <source>
        <dbReference type="EMBL" id="CAD6185262.1"/>
    </source>
</evidence>
<dbReference type="Proteomes" id="UP000835052">
    <property type="component" value="Unassembled WGS sequence"/>
</dbReference>